<keyword evidence="4 5" id="KW-0472">Membrane</keyword>
<reference evidence="7" key="1">
    <citation type="submission" date="2022-12" db="EMBL/GenBank/DDBJ databases">
        <title>Reference genome sequencing for broad-spectrum identification of bacterial and archaeal isolates by mass spectrometry.</title>
        <authorList>
            <person name="Sekiguchi Y."/>
            <person name="Tourlousse D.M."/>
        </authorList>
    </citation>
    <scope>NUCLEOTIDE SEQUENCE</scope>
    <source>
        <strain evidence="7">H2</strain>
    </source>
</reference>
<dbReference type="Proteomes" id="UP001144352">
    <property type="component" value="Unassembled WGS sequence"/>
</dbReference>
<sequence length="225" mass="25324">MLSVLLVVVFTGSRGAVIASLVVLSLYFIIYVKLNHLLLLYSLLGATVSLCVARFLDFHFLTEAILGLLAYVSWDSINHSDSIGLRQQLILNGFRSLKSTYGLGIGGGADLKMQQIYNNTYYGNHADNLILSMHNFWVELLVNGGAIFFLLFVVWYLMMIHKLHYISKHSYDNRLQYFASSSCLALIGFSLAAISASSVIYFFPMWLLFGFSIATINNYLRMEAK</sequence>
<name>A0A9W6L9R0_9BACT</name>
<keyword evidence="8" id="KW-1185">Reference proteome</keyword>
<dbReference type="EMBL" id="BSDS01000001">
    <property type="protein sequence ID" value="GLI36672.1"/>
    <property type="molecule type" value="Genomic_DNA"/>
</dbReference>
<feature type="transmembrane region" description="Helical" evidence="5">
    <location>
        <begin position="177"/>
        <end position="194"/>
    </location>
</feature>
<comment type="subcellular location">
    <subcellularLocation>
        <location evidence="1">Membrane</location>
        <topology evidence="1">Multi-pass membrane protein</topology>
    </subcellularLocation>
</comment>
<comment type="caution">
    <text evidence="7">The sequence shown here is derived from an EMBL/GenBank/DDBJ whole genome shotgun (WGS) entry which is preliminary data.</text>
</comment>
<evidence type="ECO:0000256" key="1">
    <source>
        <dbReference type="ARBA" id="ARBA00004141"/>
    </source>
</evidence>
<feature type="transmembrane region" description="Helical" evidence="5">
    <location>
        <begin position="200"/>
        <end position="220"/>
    </location>
</feature>
<organism evidence="7 8">
    <name type="scientific">Geobacter hydrogenophilus</name>
    <dbReference type="NCBI Taxonomy" id="40983"/>
    <lineage>
        <taxon>Bacteria</taxon>
        <taxon>Pseudomonadati</taxon>
        <taxon>Thermodesulfobacteriota</taxon>
        <taxon>Desulfuromonadia</taxon>
        <taxon>Geobacterales</taxon>
        <taxon>Geobacteraceae</taxon>
        <taxon>Geobacter</taxon>
    </lineage>
</organism>
<evidence type="ECO:0000259" key="6">
    <source>
        <dbReference type="Pfam" id="PF04932"/>
    </source>
</evidence>
<gene>
    <name evidence="7" type="ORF">GHYDROH2_01730</name>
</gene>
<evidence type="ECO:0000256" key="4">
    <source>
        <dbReference type="ARBA" id="ARBA00023136"/>
    </source>
</evidence>
<dbReference type="AlphaFoldDB" id="A0A9W6L9R0"/>
<dbReference type="PANTHER" id="PTHR37422:SF13">
    <property type="entry name" value="LIPOPOLYSACCHARIDE BIOSYNTHESIS PROTEIN PA4999-RELATED"/>
    <property type="match status" value="1"/>
</dbReference>
<keyword evidence="2 5" id="KW-0812">Transmembrane</keyword>
<dbReference type="Pfam" id="PF04932">
    <property type="entry name" value="Wzy_C"/>
    <property type="match status" value="1"/>
</dbReference>
<feature type="transmembrane region" description="Helical" evidence="5">
    <location>
        <begin position="136"/>
        <end position="157"/>
    </location>
</feature>
<keyword evidence="3 5" id="KW-1133">Transmembrane helix</keyword>
<evidence type="ECO:0000313" key="7">
    <source>
        <dbReference type="EMBL" id="GLI36672.1"/>
    </source>
</evidence>
<dbReference type="GO" id="GO:0016020">
    <property type="term" value="C:membrane"/>
    <property type="evidence" value="ECO:0007669"/>
    <property type="project" value="UniProtKB-SubCell"/>
</dbReference>
<evidence type="ECO:0000256" key="5">
    <source>
        <dbReference type="SAM" id="Phobius"/>
    </source>
</evidence>
<proteinExistence type="predicted"/>
<accession>A0A9W6L9R0</accession>
<evidence type="ECO:0000256" key="2">
    <source>
        <dbReference type="ARBA" id="ARBA00022692"/>
    </source>
</evidence>
<evidence type="ECO:0000256" key="3">
    <source>
        <dbReference type="ARBA" id="ARBA00022989"/>
    </source>
</evidence>
<evidence type="ECO:0000313" key="8">
    <source>
        <dbReference type="Proteomes" id="UP001144352"/>
    </source>
</evidence>
<dbReference type="InterPro" id="IPR051533">
    <property type="entry name" value="WaaL-like"/>
</dbReference>
<protein>
    <recommendedName>
        <fullName evidence="6">O-antigen ligase-related domain-containing protein</fullName>
    </recommendedName>
</protein>
<feature type="domain" description="O-antigen ligase-related" evidence="6">
    <location>
        <begin position="3"/>
        <end position="153"/>
    </location>
</feature>
<dbReference type="InterPro" id="IPR007016">
    <property type="entry name" value="O-antigen_ligase-rel_domated"/>
</dbReference>
<dbReference type="PANTHER" id="PTHR37422">
    <property type="entry name" value="TEICHURONIC ACID BIOSYNTHESIS PROTEIN TUAE"/>
    <property type="match status" value="1"/>
</dbReference>